<dbReference type="GeneID" id="119744361"/>
<feature type="domain" description="3CxxC-type" evidence="4">
    <location>
        <begin position="30"/>
        <end position="131"/>
    </location>
</feature>
<dbReference type="Proteomes" id="UP000887568">
    <property type="component" value="Unplaced"/>
</dbReference>
<dbReference type="AlphaFoldDB" id="A0A914BK39"/>
<evidence type="ECO:0000256" key="2">
    <source>
        <dbReference type="ARBA" id="ARBA00022771"/>
    </source>
</evidence>
<dbReference type="EnsemblMetazoa" id="XM_038220243.1">
    <property type="protein sequence ID" value="XP_038076171.1"/>
    <property type="gene ID" value="LOC119744361"/>
</dbReference>
<protein>
    <recommendedName>
        <fullName evidence="4">3CxxC-type domain-containing protein</fullName>
    </recommendedName>
</protein>
<evidence type="ECO:0000313" key="5">
    <source>
        <dbReference type="EnsemblMetazoa" id="XP_038076171.1"/>
    </source>
</evidence>
<evidence type="ECO:0000313" key="6">
    <source>
        <dbReference type="Proteomes" id="UP000887568"/>
    </source>
</evidence>
<dbReference type="InterPro" id="IPR027377">
    <property type="entry name" value="ZAR1/RTP1-5-like_Znf-3CxxC"/>
</dbReference>
<evidence type="ECO:0000256" key="1">
    <source>
        <dbReference type="ARBA" id="ARBA00022723"/>
    </source>
</evidence>
<dbReference type="RefSeq" id="XP_038076171.1">
    <property type="nucleotide sequence ID" value="XM_038220243.1"/>
</dbReference>
<accession>A0A914BK39</accession>
<proteinExistence type="predicted"/>
<name>A0A914BK39_PATMI</name>
<keyword evidence="3" id="KW-0862">Zinc</keyword>
<sequence length="143" mass="16730">MARIIRAVMEEDFDEPVDPRDIPREFAFQTVHGRALCRGCRKCKKSWSTYLAWLTLDLRGQRIAKSWQQKCQSCQTPNQLWFPPEELERMVAVAIERMWKLQDGTYVSGRGQNQDRPAPHLQSLCERCEYGRRKCWLGRGGGQ</sequence>
<dbReference type="SMART" id="SM01328">
    <property type="entry name" value="zf-3CxxC"/>
    <property type="match status" value="1"/>
</dbReference>
<evidence type="ECO:0000259" key="4">
    <source>
        <dbReference type="SMART" id="SM01328"/>
    </source>
</evidence>
<keyword evidence="1" id="KW-0479">Metal-binding</keyword>
<dbReference type="OrthoDB" id="9969823at2759"/>
<keyword evidence="2" id="KW-0863">Zinc-finger</keyword>
<evidence type="ECO:0000256" key="3">
    <source>
        <dbReference type="ARBA" id="ARBA00022833"/>
    </source>
</evidence>
<organism evidence="5 6">
    <name type="scientific">Patiria miniata</name>
    <name type="common">Bat star</name>
    <name type="synonym">Asterina miniata</name>
    <dbReference type="NCBI Taxonomy" id="46514"/>
    <lineage>
        <taxon>Eukaryota</taxon>
        <taxon>Metazoa</taxon>
        <taxon>Echinodermata</taxon>
        <taxon>Eleutherozoa</taxon>
        <taxon>Asterozoa</taxon>
        <taxon>Asteroidea</taxon>
        <taxon>Valvatacea</taxon>
        <taxon>Valvatida</taxon>
        <taxon>Asterinidae</taxon>
        <taxon>Patiria</taxon>
    </lineage>
</organism>
<dbReference type="Pfam" id="PF13695">
    <property type="entry name" value="Zn_ribbon_3CxxC"/>
    <property type="match status" value="1"/>
</dbReference>
<dbReference type="GO" id="GO:0008270">
    <property type="term" value="F:zinc ion binding"/>
    <property type="evidence" value="ECO:0007669"/>
    <property type="project" value="UniProtKB-KW"/>
</dbReference>
<reference evidence="5" key="1">
    <citation type="submission" date="2022-11" db="UniProtKB">
        <authorList>
            <consortium name="EnsemblMetazoa"/>
        </authorList>
    </citation>
    <scope>IDENTIFICATION</scope>
</reference>
<dbReference type="OMA" id="CKKSWST"/>
<keyword evidence="6" id="KW-1185">Reference proteome</keyword>